<dbReference type="AlphaFoldDB" id="A0A9D4Q8J1"/>
<protein>
    <submittedName>
        <fullName evidence="1">Uncharacterized protein</fullName>
    </submittedName>
</protein>
<reference evidence="1" key="1">
    <citation type="journal article" date="2020" name="Cell">
        <title>Large-Scale Comparative Analyses of Tick Genomes Elucidate Their Genetic Diversity and Vector Capacities.</title>
        <authorList>
            <consortium name="Tick Genome and Microbiome Consortium (TIGMIC)"/>
            <person name="Jia N."/>
            <person name="Wang J."/>
            <person name="Shi W."/>
            <person name="Du L."/>
            <person name="Sun Y."/>
            <person name="Zhan W."/>
            <person name="Jiang J.F."/>
            <person name="Wang Q."/>
            <person name="Zhang B."/>
            <person name="Ji P."/>
            <person name="Bell-Sakyi L."/>
            <person name="Cui X.M."/>
            <person name="Yuan T.T."/>
            <person name="Jiang B.G."/>
            <person name="Yang W.F."/>
            <person name="Lam T.T."/>
            <person name="Chang Q.C."/>
            <person name="Ding S.J."/>
            <person name="Wang X.J."/>
            <person name="Zhu J.G."/>
            <person name="Ruan X.D."/>
            <person name="Zhao L."/>
            <person name="Wei J.T."/>
            <person name="Ye R.Z."/>
            <person name="Que T.C."/>
            <person name="Du C.H."/>
            <person name="Zhou Y.H."/>
            <person name="Cheng J.X."/>
            <person name="Dai P.F."/>
            <person name="Guo W.B."/>
            <person name="Han X.H."/>
            <person name="Huang E.J."/>
            <person name="Li L.F."/>
            <person name="Wei W."/>
            <person name="Gao Y.C."/>
            <person name="Liu J.Z."/>
            <person name="Shao H.Z."/>
            <person name="Wang X."/>
            <person name="Wang C.C."/>
            <person name="Yang T.C."/>
            <person name="Huo Q.B."/>
            <person name="Li W."/>
            <person name="Chen H.Y."/>
            <person name="Chen S.E."/>
            <person name="Zhou L.G."/>
            <person name="Ni X.B."/>
            <person name="Tian J.H."/>
            <person name="Sheng Y."/>
            <person name="Liu T."/>
            <person name="Pan Y.S."/>
            <person name="Xia L.Y."/>
            <person name="Li J."/>
            <person name="Zhao F."/>
            <person name="Cao W.C."/>
        </authorList>
    </citation>
    <scope>NUCLEOTIDE SEQUENCE</scope>
    <source>
        <strain evidence="1">Rsan-2018</strain>
    </source>
</reference>
<organism evidence="1 2">
    <name type="scientific">Rhipicephalus sanguineus</name>
    <name type="common">Brown dog tick</name>
    <name type="synonym">Ixodes sanguineus</name>
    <dbReference type="NCBI Taxonomy" id="34632"/>
    <lineage>
        <taxon>Eukaryota</taxon>
        <taxon>Metazoa</taxon>
        <taxon>Ecdysozoa</taxon>
        <taxon>Arthropoda</taxon>
        <taxon>Chelicerata</taxon>
        <taxon>Arachnida</taxon>
        <taxon>Acari</taxon>
        <taxon>Parasitiformes</taxon>
        <taxon>Ixodida</taxon>
        <taxon>Ixodoidea</taxon>
        <taxon>Ixodidae</taxon>
        <taxon>Rhipicephalinae</taxon>
        <taxon>Rhipicephalus</taxon>
        <taxon>Rhipicephalus</taxon>
    </lineage>
</organism>
<name>A0A9D4Q8J1_RHISA</name>
<gene>
    <name evidence="1" type="ORF">HPB52_000537</name>
</gene>
<evidence type="ECO:0000313" key="2">
    <source>
        <dbReference type="Proteomes" id="UP000821837"/>
    </source>
</evidence>
<sequence>MVLRKGRTAGDVPHMLRVVGEKAFVVAPYRGRVDNTRREYRVPRCTLLQASWTRRIALRGIMCERGRPHDKGESRPRKLLQVT</sequence>
<dbReference type="Proteomes" id="UP000821837">
    <property type="component" value="Chromosome 11"/>
</dbReference>
<comment type="caution">
    <text evidence="1">The sequence shown here is derived from an EMBL/GenBank/DDBJ whole genome shotgun (WGS) entry which is preliminary data.</text>
</comment>
<accession>A0A9D4Q8J1</accession>
<keyword evidence="2" id="KW-1185">Reference proteome</keyword>
<dbReference type="EMBL" id="JABSTV010001247">
    <property type="protein sequence ID" value="KAH7971617.1"/>
    <property type="molecule type" value="Genomic_DNA"/>
</dbReference>
<proteinExistence type="predicted"/>
<reference evidence="1" key="2">
    <citation type="submission" date="2021-09" db="EMBL/GenBank/DDBJ databases">
        <authorList>
            <person name="Jia N."/>
            <person name="Wang J."/>
            <person name="Shi W."/>
            <person name="Du L."/>
            <person name="Sun Y."/>
            <person name="Zhan W."/>
            <person name="Jiang J."/>
            <person name="Wang Q."/>
            <person name="Zhang B."/>
            <person name="Ji P."/>
            <person name="Sakyi L.B."/>
            <person name="Cui X."/>
            <person name="Yuan T."/>
            <person name="Jiang B."/>
            <person name="Yang W."/>
            <person name="Lam T.T.-Y."/>
            <person name="Chang Q."/>
            <person name="Ding S."/>
            <person name="Wang X."/>
            <person name="Zhu J."/>
            <person name="Ruan X."/>
            <person name="Zhao L."/>
            <person name="Wei J."/>
            <person name="Que T."/>
            <person name="Du C."/>
            <person name="Cheng J."/>
            <person name="Dai P."/>
            <person name="Han X."/>
            <person name="Huang E."/>
            <person name="Gao Y."/>
            <person name="Liu J."/>
            <person name="Shao H."/>
            <person name="Ye R."/>
            <person name="Li L."/>
            <person name="Wei W."/>
            <person name="Wang X."/>
            <person name="Wang C."/>
            <person name="Huo Q."/>
            <person name="Li W."/>
            <person name="Guo W."/>
            <person name="Chen H."/>
            <person name="Chen S."/>
            <person name="Zhou L."/>
            <person name="Zhou L."/>
            <person name="Ni X."/>
            <person name="Tian J."/>
            <person name="Zhou Y."/>
            <person name="Sheng Y."/>
            <person name="Liu T."/>
            <person name="Pan Y."/>
            <person name="Xia L."/>
            <person name="Li J."/>
            <person name="Zhao F."/>
            <person name="Cao W."/>
        </authorList>
    </citation>
    <scope>NUCLEOTIDE SEQUENCE</scope>
    <source>
        <strain evidence="1">Rsan-2018</strain>
        <tissue evidence="1">Larvae</tissue>
    </source>
</reference>
<evidence type="ECO:0000313" key="1">
    <source>
        <dbReference type="EMBL" id="KAH7971617.1"/>
    </source>
</evidence>